<dbReference type="PANTHER" id="PTHR11228:SF34">
    <property type="entry name" value="TUNGSTEN-CONTAINING ALDEHYDE FERREDOXIN OXIDOREDUCTASE COFACTOR MODIFYING PROTEIN"/>
    <property type="match status" value="1"/>
</dbReference>
<evidence type="ECO:0000259" key="5">
    <source>
        <dbReference type="Pfam" id="PF04055"/>
    </source>
</evidence>
<dbReference type="SFLD" id="SFLDS00029">
    <property type="entry name" value="Radical_SAM"/>
    <property type="match status" value="1"/>
</dbReference>
<dbReference type="PANTHER" id="PTHR11228">
    <property type="entry name" value="RADICAL SAM DOMAIN PROTEIN"/>
    <property type="match status" value="1"/>
</dbReference>
<keyword evidence="4" id="KW-0411">Iron-sulfur</keyword>
<evidence type="ECO:0000256" key="2">
    <source>
        <dbReference type="ARBA" id="ARBA00022723"/>
    </source>
</evidence>
<sequence length="323" mass="36999">MRCPRLDHFVRFNPNGTVSRCGHMVAPAQFDSLEAMDSSVWLRKIKEQFDQDLWPAECRRCEQTENISGSSIRTHAIAFEKTQLLEDYLVVGGVLDNICNSACQFCNEDLSTKIGSLKSKTYPIVDNTNRFWELPVDRVTHLDLNGGEPAHSKNYKNILANLPNSVQSIRLNTNGSTVLTELKDIANRGIDVTVTVSFDGAESVHDYVRWPITWDKYIRNVLAYKEMPVKLNLWTTVCALNVRELPRLISLADRFDIDHSWALLDSPDPLNIKYKNRFTLSAREHVEHLVDYIAIDRDNTNDLDKFIQAQDQLRGISIQDYIQ</sequence>
<dbReference type="InterPro" id="IPR058240">
    <property type="entry name" value="rSAM_sf"/>
</dbReference>
<accession>A0A6J7WGJ9</accession>
<organism evidence="6">
    <name type="scientific">uncultured Caudovirales phage</name>
    <dbReference type="NCBI Taxonomy" id="2100421"/>
    <lineage>
        <taxon>Viruses</taxon>
        <taxon>Duplodnaviria</taxon>
        <taxon>Heunggongvirae</taxon>
        <taxon>Uroviricota</taxon>
        <taxon>Caudoviricetes</taxon>
        <taxon>Peduoviridae</taxon>
        <taxon>Maltschvirus</taxon>
        <taxon>Maltschvirus maltsch</taxon>
    </lineage>
</organism>
<proteinExistence type="predicted"/>
<protein>
    <submittedName>
        <fullName evidence="6">MoaA Molybdenum cofactor biosynthesis enzyme</fullName>
    </submittedName>
</protein>
<name>A0A6J7WGJ9_9CAUD</name>
<keyword evidence="2" id="KW-0479">Metal-binding</keyword>
<dbReference type="GO" id="GO:0046872">
    <property type="term" value="F:metal ion binding"/>
    <property type="evidence" value="ECO:0007669"/>
    <property type="project" value="UniProtKB-KW"/>
</dbReference>
<gene>
    <name evidence="6" type="ORF">UFOVP190_121</name>
</gene>
<feature type="domain" description="Radical SAM core" evidence="5">
    <location>
        <begin position="97"/>
        <end position="234"/>
    </location>
</feature>
<evidence type="ECO:0000256" key="3">
    <source>
        <dbReference type="ARBA" id="ARBA00023004"/>
    </source>
</evidence>
<dbReference type="CDD" id="cd01335">
    <property type="entry name" value="Radical_SAM"/>
    <property type="match status" value="1"/>
</dbReference>
<dbReference type="Gene3D" id="3.20.20.70">
    <property type="entry name" value="Aldolase class I"/>
    <property type="match status" value="1"/>
</dbReference>
<dbReference type="GO" id="GO:0003824">
    <property type="term" value="F:catalytic activity"/>
    <property type="evidence" value="ECO:0007669"/>
    <property type="project" value="InterPro"/>
</dbReference>
<evidence type="ECO:0000313" key="6">
    <source>
        <dbReference type="EMBL" id="CAB5214454.1"/>
    </source>
</evidence>
<dbReference type="InterPro" id="IPR007197">
    <property type="entry name" value="rSAM"/>
</dbReference>
<dbReference type="SUPFAM" id="SSF102114">
    <property type="entry name" value="Radical SAM enzymes"/>
    <property type="match status" value="1"/>
</dbReference>
<keyword evidence="1" id="KW-0949">S-adenosyl-L-methionine</keyword>
<dbReference type="InterPro" id="IPR013785">
    <property type="entry name" value="Aldolase_TIM"/>
</dbReference>
<evidence type="ECO:0000256" key="4">
    <source>
        <dbReference type="ARBA" id="ARBA00023014"/>
    </source>
</evidence>
<dbReference type="EMBL" id="LR798243">
    <property type="protein sequence ID" value="CAB5214454.1"/>
    <property type="molecule type" value="Genomic_DNA"/>
</dbReference>
<dbReference type="Pfam" id="PF04055">
    <property type="entry name" value="Radical_SAM"/>
    <property type="match status" value="1"/>
</dbReference>
<reference evidence="6" key="1">
    <citation type="submission" date="2020-05" db="EMBL/GenBank/DDBJ databases">
        <authorList>
            <person name="Chiriac C."/>
            <person name="Salcher M."/>
            <person name="Ghai R."/>
            <person name="Kavagutti S V."/>
        </authorList>
    </citation>
    <scope>NUCLEOTIDE SEQUENCE</scope>
</reference>
<dbReference type="GO" id="GO:0051536">
    <property type="term" value="F:iron-sulfur cluster binding"/>
    <property type="evidence" value="ECO:0007669"/>
    <property type="project" value="UniProtKB-KW"/>
</dbReference>
<dbReference type="InterPro" id="IPR050377">
    <property type="entry name" value="Radical_SAM_PqqE_MftC-like"/>
</dbReference>
<keyword evidence="3" id="KW-0408">Iron</keyword>
<dbReference type="SFLD" id="SFLDG01067">
    <property type="entry name" value="SPASM/twitch_domain_containing"/>
    <property type="match status" value="1"/>
</dbReference>
<evidence type="ECO:0000256" key="1">
    <source>
        <dbReference type="ARBA" id="ARBA00022691"/>
    </source>
</evidence>